<dbReference type="GO" id="GO:0003825">
    <property type="term" value="F:alpha,alpha-trehalose-phosphate synthase (UDP-forming) activity"/>
    <property type="evidence" value="ECO:0007669"/>
    <property type="project" value="TreeGrafter"/>
</dbReference>
<feature type="non-terminal residue" evidence="1">
    <location>
        <position position="233"/>
    </location>
</feature>
<gene>
    <name evidence="1" type="primary">tps1</name>
</gene>
<reference evidence="1" key="2">
    <citation type="submission" date="2012-08" db="EMBL/GenBank/DDBJ databases">
        <authorList>
            <person name="Rodriguez S."/>
        </authorList>
    </citation>
    <scope>NUCLEOTIDE SEQUENCE</scope>
    <source>
        <strain evidence="1">HMP05</strain>
    </source>
</reference>
<dbReference type="PANTHER" id="PTHR10788:SF15">
    <property type="entry name" value="TREHALOSE SYNTHASE COMPLEX REGULATORY SUBUNIT TPS3-RELATED"/>
    <property type="match status" value="1"/>
</dbReference>
<sequence>AGHYRILMTRTTSNTRRFRGQRRAWLPGFRVFWIQNYHLLLVPGMQRNKLPHAPGVFFMHSPFPPAGVFLRLAVRSPLVLGMLAVNLQAFKARVDANHFLLTCSHILELVPPNDSGHLENQFVNDAWLLIDRYPNVPRVPIEDHTKDVRVALLHERYKEKHVVVQGDNLDDDLIVRRDLLDFELFLRQNPQYREMVIMMHVETPTTDDSNLVVTASNIVSHLALTHSTLVKQL</sequence>
<dbReference type="SUPFAM" id="SSF53756">
    <property type="entry name" value="UDP-Glycosyltransferase/glycogen phosphorylase"/>
    <property type="match status" value="1"/>
</dbReference>
<dbReference type="GO" id="GO:0005992">
    <property type="term" value="P:trehalose biosynthetic process"/>
    <property type="evidence" value="ECO:0007669"/>
    <property type="project" value="InterPro"/>
</dbReference>
<protein>
    <submittedName>
        <fullName evidence="1">Trehalose-phosphatase</fullName>
    </submittedName>
</protein>
<reference evidence="1" key="1">
    <citation type="thesis" date="2012" institute="Instituto Politecnico Nacional">
        <title>Determinacion del Perfil de Expresion de Genes Involucrados en la Patogenesis de Macrophomina phaseolina (Tassi.) Goid.</title>
        <authorList>
            <person name="Rodriguez-Lopez E.S."/>
        </authorList>
    </citation>
    <scope>NUCLEOTIDE SEQUENCE</scope>
    <source>
        <strain evidence="1">HMP05</strain>
    </source>
</reference>
<dbReference type="PANTHER" id="PTHR10788">
    <property type="entry name" value="TREHALOSE-6-PHOSPHATE SYNTHASE"/>
    <property type="match status" value="1"/>
</dbReference>
<dbReference type="Gene3D" id="3.40.50.2000">
    <property type="entry name" value="Glycogen Phosphorylase B"/>
    <property type="match status" value="2"/>
</dbReference>
<dbReference type="GO" id="GO:0005946">
    <property type="term" value="C:alpha,alpha-trehalose-phosphate synthase complex (UDP-forming)"/>
    <property type="evidence" value="ECO:0007669"/>
    <property type="project" value="TreeGrafter"/>
</dbReference>
<evidence type="ECO:0000313" key="1">
    <source>
        <dbReference type="EMBL" id="CCK35892.1"/>
    </source>
</evidence>
<dbReference type="GO" id="GO:0004805">
    <property type="term" value="F:trehalose-phosphatase activity"/>
    <property type="evidence" value="ECO:0007669"/>
    <property type="project" value="TreeGrafter"/>
</dbReference>
<accession>A0A077MGU3</accession>
<dbReference type="InterPro" id="IPR001830">
    <property type="entry name" value="Glyco_trans_20"/>
</dbReference>
<dbReference type="VEuPathDB" id="FungiDB:MPH_08123"/>
<feature type="non-terminal residue" evidence="1">
    <location>
        <position position="1"/>
    </location>
</feature>
<dbReference type="AlphaFoldDB" id="A0A077MGU3"/>
<dbReference type="EMBL" id="HE977571">
    <property type="protein sequence ID" value="CCK35892.1"/>
    <property type="molecule type" value="Genomic_DNA"/>
</dbReference>
<organism evidence="1">
    <name type="scientific">Macrophomina phaseolina</name>
    <dbReference type="NCBI Taxonomy" id="35725"/>
    <lineage>
        <taxon>Eukaryota</taxon>
        <taxon>Fungi</taxon>
        <taxon>Dikarya</taxon>
        <taxon>Ascomycota</taxon>
        <taxon>Pezizomycotina</taxon>
        <taxon>Dothideomycetes</taxon>
        <taxon>Dothideomycetes incertae sedis</taxon>
        <taxon>Botryosphaeriales</taxon>
        <taxon>Botryosphaeriaceae</taxon>
        <taxon>Macrophomina</taxon>
    </lineage>
</organism>
<proteinExistence type="predicted"/>
<dbReference type="GO" id="GO:0005829">
    <property type="term" value="C:cytosol"/>
    <property type="evidence" value="ECO:0007669"/>
    <property type="project" value="TreeGrafter"/>
</dbReference>
<dbReference type="SMR" id="A0A077MGU3"/>
<name>A0A077MGU3_9PEZI</name>
<dbReference type="Pfam" id="PF00982">
    <property type="entry name" value="Glyco_transf_20"/>
    <property type="match status" value="1"/>
</dbReference>